<comment type="caution">
    <text evidence="2">The sequence shown here is derived from an EMBL/GenBank/DDBJ whole genome shotgun (WGS) entry which is preliminary data.</text>
</comment>
<dbReference type="AlphaFoldDB" id="A0A2M9Y272"/>
<keyword evidence="1" id="KW-1133">Transmembrane helix</keyword>
<keyword evidence="1" id="KW-0812">Transmembrane</keyword>
<dbReference type="Proteomes" id="UP000297891">
    <property type="component" value="Unassembled WGS sequence"/>
</dbReference>
<keyword evidence="3" id="KW-1185">Reference proteome</keyword>
<feature type="transmembrane region" description="Helical" evidence="1">
    <location>
        <begin position="13"/>
        <end position="37"/>
    </location>
</feature>
<dbReference type="InterPro" id="IPR012902">
    <property type="entry name" value="N_methyl_site"/>
</dbReference>
<evidence type="ECO:0000313" key="2">
    <source>
        <dbReference type="EMBL" id="TGK91683.1"/>
    </source>
</evidence>
<reference evidence="2" key="1">
    <citation type="journal article" date="2019" name="PLoS Negl. Trop. Dis.">
        <title>Revisiting the worldwide diversity of Leptospira species in the environment.</title>
        <authorList>
            <person name="Vincent A.T."/>
            <person name="Schiettekatte O."/>
            <person name="Bourhy P."/>
            <person name="Veyrier F.J."/>
            <person name="Picardeau M."/>
        </authorList>
    </citation>
    <scope>NUCLEOTIDE SEQUENCE [LARGE SCALE GENOMIC DNA]</scope>
    <source>
        <strain evidence="2">201800277</strain>
    </source>
</reference>
<keyword evidence="1" id="KW-0472">Membrane</keyword>
<dbReference type="NCBIfam" id="TIGR02532">
    <property type="entry name" value="IV_pilin_GFxxxE"/>
    <property type="match status" value="1"/>
</dbReference>
<dbReference type="OrthoDB" id="341165at2"/>
<protein>
    <submittedName>
        <fullName evidence="2">Prepilin-type N-terminal cleavage/methylation domain-containing protein</fullName>
    </submittedName>
</protein>
<organism evidence="2 3">
    <name type="scientific">Leptospira brenneri</name>
    <dbReference type="NCBI Taxonomy" id="2023182"/>
    <lineage>
        <taxon>Bacteria</taxon>
        <taxon>Pseudomonadati</taxon>
        <taxon>Spirochaetota</taxon>
        <taxon>Spirochaetia</taxon>
        <taxon>Leptospirales</taxon>
        <taxon>Leptospiraceae</taxon>
        <taxon>Leptospira</taxon>
    </lineage>
</organism>
<dbReference type="RefSeq" id="WP_100790071.1">
    <property type="nucleotide sequence ID" value="NZ_NPDQ01000003.1"/>
</dbReference>
<gene>
    <name evidence="2" type="ORF">EHQ30_15895</name>
</gene>
<accession>A0A2M9Y272</accession>
<evidence type="ECO:0000313" key="3">
    <source>
        <dbReference type="Proteomes" id="UP000297891"/>
    </source>
</evidence>
<dbReference type="EMBL" id="RQFP01000014">
    <property type="protein sequence ID" value="TGK91683.1"/>
    <property type="molecule type" value="Genomic_DNA"/>
</dbReference>
<proteinExistence type="predicted"/>
<name>A0A2M9Y272_9LEPT</name>
<sequence>MQKPNLSNHLRKAFTLFEVTIAMAMAAMVMTYTYSLIAEGISYQKKAVLLANAVHLAKIKMAQVDSSTTMQTDTSRGSIDAFPGYTFETEIKEEEMDLLKLAGGPNAEALRNKAPKDMLGDKDVGFSDLMKKRGQKKSFETGGVLKVFRVKVSIFYMDGNKKETYSVETFRSTKY</sequence>
<evidence type="ECO:0000256" key="1">
    <source>
        <dbReference type="SAM" id="Phobius"/>
    </source>
</evidence>